<keyword evidence="5 6" id="KW-0472">Membrane</keyword>
<feature type="transmembrane region" description="Helical" evidence="6">
    <location>
        <begin position="17"/>
        <end position="39"/>
    </location>
</feature>
<evidence type="ECO:0000256" key="2">
    <source>
        <dbReference type="ARBA" id="ARBA00006824"/>
    </source>
</evidence>
<dbReference type="EMBL" id="QEAM01000008">
    <property type="protein sequence ID" value="TPX51082.1"/>
    <property type="molecule type" value="Genomic_DNA"/>
</dbReference>
<evidence type="ECO:0000256" key="5">
    <source>
        <dbReference type="ARBA" id="ARBA00023136"/>
    </source>
</evidence>
<feature type="transmembrane region" description="Helical" evidence="6">
    <location>
        <begin position="51"/>
        <end position="71"/>
    </location>
</feature>
<comment type="caution">
    <text evidence="7">The sequence shown here is derived from an EMBL/GenBank/DDBJ whole genome shotgun (WGS) entry which is preliminary data.</text>
</comment>
<dbReference type="VEuPathDB" id="FungiDB:SeMB42_g03279"/>
<evidence type="ECO:0000256" key="1">
    <source>
        <dbReference type="ARBA" id="ARBA00004141"/>
    </source>
</evidence>
<dbReference type="GO" id="GO:0005739">
    <property type="term" value="C:mitochondrion"/>
    <property type="evidence" value="ECO:0007669"/>
    <property type="project" value="TreeGrafter"/>
</dbReference>
<dbReference type="EMBL" id="QEAN01000114">
    <property type="protein sequence ID" value="TPX47562.1"/>
    <property type="molecule type" value="Genomic_DNA"/>
</dbReference>
<evidence type="ECO:0000313" key="7">
    <source>
        <dbReference type="EMBL" id="TPX47562.1"/>
    </source>
</evidence>
<gene>
    <name evidence="8" type="ORF">SeLEV6574_g00510</name>
    <name evidence="7" type="ORF">SeMB42_g03279</name>
</gene>
<dbReference type="PANTHER" id="PTHR11266:SF17">
    <property type="entry name" value="PROTEIN MPV17"/>
    <property type="match status" value="1"/>
</dbReference>
<dbReference type="Pfam" id="PF04117">
    <property type="entry name" value="Mpv17_PMP22"/>
    <property type="match status" value="1"/>
</dbReference>
<keyword evidence="4 6" id="KW-1133">Transmembrane helix</keyword>
<evidence type="ECO:0000313" key="9">
    <source>
        <dbReference type="Proteomes" id="UP000317494"/>
    </source>
</evidence>
<proteinExistence type="inferred from homology"/>
<sequence length="197" mass="22158">MAAFIKIYDTLLTKHPILVQSATTGFFFALGDVIAQHFVEKRKNHDLMRTVRMTVYGTCIGGPAVALWYRFLFSRTSHITSPVQSALLRVAADQIVCAPIFMGAFFIITGLMEQRPWKEIKAKLRFGYRDALVANYQVWPAFQLVNFYFVPPLYRSLAVAGVSTGWNSYMCWKNATSLSKAQASEKLKDSGKVAQSV</sequence>
<protein>
    <recommendedName>
        <fullName evidence="11">Protein Mpv17</fullName>
    </recommendedName>
</protein>
<dbReference type="InterPro" id="IPR007248">
    <property type="entry name" value="Mpv17_PMP22"/>
</dbReference>
<feature type="transmembrane region" description="Helical" evidence="6">
    <location>
        <begin position="91"/>
        <end position="111"/>
    </location>
</feature>
<dbReference type="AlphaFoldDB" id="A0A507D7N0"/>
<evidence type="ECO:0000313" key="8">
    <source>
        <dbReference type="EMBL" id="TPX51082.1"/>
    </source>
</evidence>
<accession>A0A507D7N0</accession>
<evidence type="ECO:0000256" key="6">
    <source>
        <dbReference type="RuleBase" id="RU363053"/>
    </source>
</evidence>
<dbReference type="GO" id="GO:0016020">
    <property type="term" value="C:membrane"/>
    <property type="evidence" value="ECO:0007669"/>
    <property type="project" value="UniProtKB-SubCell"/>
</dbReference>
<evidence type="ECO:0000256" key="3">
    <source>
        <dbReference type="ARBA" id="ARBA00022692"/>
    </source>
</evidence>
<evidence type="ECO:0000256" key="4">
    <source>
        <dbReference type="ARBA" id="ARBA00022989"/>
    </source>
</evidence>
<evidence type="ECO:0008006" key="11">
    <source>
        <dbReference type="Google" id="ProtNLM"/>
    </source>
</evidence>
<dbReference type="OrthoDB" id="430207at2759"/>
<evidence type="ECO:0000313" key="10">
    <source>
        <dbReference type="Proteomes" id="UP000320475"/>
    </source>
</evidence>
<organism evidence="7 9">
    <name type="scientific">Synchytrium endobioticum</name>
    <dbReference type="NCBI Taxonomy" id="286115"/>
    <lineage>
        <taxon>Eukaryota</taxon>
        <taxon>Fungi</taxon>
        <taxon>Fungi incertae sedis</taxon>
        <taxon>Chytridiomycota</taxon>
        <taxon>Chytridiomycota incertae sedis</taxon>
        <taxon>Chytridiomycetes</taxon>
        <taxon>Synchytriales</taxon>
        <taxon>Synchytriaceae</taxon>
        <taxon>Synchytrium</taxon>
    </lineage>
</organism>
<dbReference type="Proteomes" id="UP000320475">
    <property type="component" value="Unassembled WGS sequence"/>
</dbReference>
<dbReference type="Proteomes" id="UP000317494">
    <property type="component" value="Unassembled WGS sequence"/>
</dbReference>
<dbReference type="PANTHER" id="PTHR11266">
    <property type="entry name" value="PEROXISOMAL MEMBRANE PROTEIN 2, PXMP2 MPV17"/>
    <property type="match status" value="1"/>
</dbReference>
<comment type="similarity">
    <text evidence="2 6">Belongs to the peroxisomal membrane protein PXMP2/4 family.</text>
</comment>
<comment type="subcellular location">
    <subcellularLocation>
        <location evidence="1">Membrane</location>
        <topology evidence="1">Multi-pass membrane protein</topology>
    </subcellularLocation>
</comment>
<keyword evidence="3 6" id="KW-0812">Transmembrane</keyword>
<keyword evidence="9" id="KW-1185">Reference proteome</keyword>
<dbReference type="STRING" id="286115.A0A507D7N0"/>
<reference evidence="9 10" key="1">
    <citation type="journal article" date="2019" name="Sci. Rep.">
        <title>Comparative genomics of chytrid fungi reveal insights into the obligate biotrophic and pathogenic lifestyle of Synchytrium endobioticum.</title>
        <authorList>
            <person name="van de Vossenberg B.T.L.H."/>
            <person name="Warris S."/>
            <person name="Nguyen H.D.T."/>
            <person name="van Gent-Pelzer M.P.E."/>
            <person name="Joly D.L."/>
            <person name="van de Geest H.C."/>
            <person name="Bonants P.J.M."/>
            <person name="Smith D.S."/>
            <person name="Levesque C.A."/>
            <person name="van der Lee T.A.J."/>
        </authorList>
    </citation>
    <scope>NUCLEOTIDE SEQUENCE [LARGE SCALE GENOMIC DNA]</scope>
    <source>
        <strain evidence="8 10">LEV6574</strain>
        <strain evidence="7 9">MB42</strain>
    </source>
</reference>
<name>A0A507D7N0_9FUNG</name>